<dbReference type="NCBIfam" id="TIGR02722">
    <property type="entry name" value="lp"/>
    <property type="match status" value="1"/>
</dbReference>
<dbReference type="HAMAP" id="MF_01889">
    <property type="entry name" value="LpoB"/>
    <property type="match status" value="1"/>
</dbReference>
<evidence type="ECO:0000313" key="5">
    <source>
        <dbReference type="EMBL" id="SFN80232.1"/>
    </source>
</evidence>
<dbReference type="GO" id="GO:0009252">
    <property type="term" value="P:peptidoglycan biosynthetic process"/>
    <property type="evidence" value="ECO:0007669"/>
    <property type="project" value="UniProtKB-UniRule"/>
</dbReference>
<keyword evidence="1" id="KW-0998">Cell outer membrane</keyword>
<dbReference type="Pfam" id="PF13036">
    <property type="entry name" value="LpoB"/>
    <property type="match status" value="1"/>
</dbReference>
<gene>
    <name evidence="1" type="primary">lpoB</name>
    <name evidence="5" type="ORF">SAMN05421579_12317</name>
</gene>
<comment type="function">
    <text evidence="1">Regulator of peptidoglycan synthesis that is essential for the function of penicillin-binding protein 1B (PBP1b).</text>
</comment>
<dbReference type="RefSeq" id="WP_092519635.1">
    <property type="nucleotide sequence ID" value="NZ_CAWRAH010000066.1"/>
</dbReference>
<evidence type="ECO:0000256" key="3">
    <source>
        <dbReference type="SAM" id="MobiDB-lite"/>
    </source>
</evidence>
<dbReference type="OrthoDB" id="6466283at2"/>
<dbReference type="EMBL" id="FOVO01000023">
    <property type="protein sequence ID" value="SFN80232.1"/>
    <property type="molecule type" value="Genomic_DNA"/>
</dbReference>
<dbReference type="PANTHER" id="PTHR40593">
    <property type="entry name" value="PENICILLIN-BINDING PROTEIN ACTIVATOR LPOB"/>
    <property type="match status" value="1"/>
</dbReference>
<name>A0A1I5C010_9GAMM</name>
<dbReference type="Proteomes" id="UP000199011">
    <property type="component" value="Unassembled WGS sequence"/>
</dbReference>
<sequence length="189" mass="20744">MKRILFVMLSAILLASCVTPVTQQPAPITPTEPEKKPELPVEPSEKVPQPPKIQSINWNNIVQPLVEQMVHANGLEAGKLLLVDSVKNNTNGSLRILKATDAITDAISNKQVFQIVPKSQVHVARLALGLSSEDSLGLRSKSIGLARYLNADYVLYSFVSNNHGQRNLEMQLMLVKTGEILWSGRGDVN</sequence>
<organism evidence="5 6">
    <name type="scientific">Xenorhabdus japonica</name>
    <dbReference type="NCBI Taxonomy" id="53341"/>
    <lineage>
        <taxon>Bacteria</taxon>
        <taxon>Pseudomonadati</taxon>
        <taxon>Pseudomonadota</taxon>
        <taxon>Gammaproteobacteria</taxon>
        <taxon>Enterobacterales</taxon>
        <taxon>Morganellaceae</taxon>
        <taxon>Xenorhabdus</taxon>
    </lineage>
</organism>
<feature type="region of interest" description="Disordered" evidence="3">
    <location>
        <begin position="23"/>
        <end position="50"/>
    </location>
</feature>
<proteinExistence type="inferred from homology"/>
<evidence type="ECO:0000313" key="6">
    <source>
        <dbReference type="Proteomes" id="UP000199011"/>
    </source>
</evidence>
<dbReference type="AlphaFoldDB" id="A0A1I5C010"/>
<comment type="similarity">
    <text evidence="1">Belongs to the LpoB family.</text>
</comment>
<dbReference type="GO" id="GO:0031241">
    <property type="term" value="C:periplasmic side of cell outer membrane"/>
    <property type="evidence" value="ECO:0007669"/>
    <property type="project" value="UniProtKB-UniRule"/>
</dbReference>
<keyword evidence="1" id="KW-0472">Membrane</keyword>
<evidence type="ECO:0000256" key="1">
    <source>
        <dbReference type="HAMAP-Rule" id="MF_01889"/>
    </source>
</evidence>
<dbReference type="PANTHER" id="PTHR40593:SF1">
    <property type="entry name" value="PENICILLIN-BINDING PROTEIN ACTIVATOR LPOB"/>
    <property type="match status" value="1"/>
</dbReference>
<keyword evidence="6" id="KW-1185">Reference proteome</keyword>
<comment type="subunit">
    <text evidence="1">Interacts with PBP1b.</text>
</comment>
<evidence type="ECO:0000256" key="2">
    <source>
        <dbReference type="NCBIfam" id="TIGR02722"/>
    </source>
</evidence>
<evidence type="ECO:0000256" key="4">
    <source>
        <dbReference type="SAM" id="SignalP"/>
    </source>
</evidence>
<keyword evidence="1" id="KW-0133">Cell shape</keyword>
<feature type="chain" id="PRO_5011595715" description="Penicillin-binding protein activator LpoB" evidence="4">
    <location>
        <begin position="24"/>
        <end position="189"/>
    </location>
</feature>
<keyword evidence="1 4" id="KW-0732">Signal</keyword>
<dbReference type="Gene3D" id="3.40.50.10610">
    <property type="entry name" value="ABC-type transport auxiliary lipoprotein component"/>
    <property type="match status" value="1"/>
</dbReference>
<dbReference type="GO" id="GO:0030234">
    <property type="term" value="F:enzyme regulator activity"/>
    <property type="evidence" value="ECO:0007669"/>
    <property type="project" value="UniProtKB-UniRule"/>
</dbReference>
<feature type="compositionally biased region" description="Basic and acidic residues" evidence="3">
    <location>
        <begin position="32"/>
        <end position="45"/>
    </location>
</feature>
<dbReference type="STRING" id="53341.SAMN05421579_12317"/>
<comment type="subcellular location">
    <subcellularLocation>
        <location evidence="1">Cell outer membrane</location>
        <topology evidence="1">Lipid-anchor</topology>
        <orientation evidence="1">Periplasmic side</orientation>
    </subcellularLocation>
</comment>
<reference evidence="6" key="1">
    <citation type="submission" date="2016-10" db="EMBL/GenBank/DDBJ databases">
        <authorList>
            <person name="Varghese N."/>
            <person name="Submissions S."/>
        </authorList>
    </citation>
    <scope>NUCLEOTIDE SEQUENCE [LARGE SCALE GENOMIC DNA]</scope>
    <source>
        <strain evidence="6">DSM 16522</strain>
    </source>
</reference>
<keyword evidence="1" id="KW-0564">Palmitate</keyword>
<feature type="signal peptide" evidence="4">
    <location>
        <begin position="1"/>
        <end position="23"/>
    </location>
</feature>
<accession>A0A1I5C010</accession>
<dbReference type="InterPro" id="IPR014094">
    <property type="entry name" value="LpoB"/>
</dbReference>
<keyword evidence="1" id="KW-0449">Lipoprotein</keyword>
<keyword evidence="1" id="KW-0573">Peptidoglycan synthesis</keyword>
<dbReference type="GO" id="GO:0008360">
    <property type="term" value="P:regulation of cell shape"/>
    <property type="evidence" value="ECO:0007669"/>
    <property type="project" value="UniProtKB-KW"/>
</dbReference>
<dbReference type="PROSITE" id="PS51257">
    <property type="entry name" value="PROKAR_LIPOPROTEIN"/>
    <property type="match status" value="1"/>
</dbReference>
<protein>
    <recommendedName>
        <fullName evidence="1 2">Penicillin-binding protein activator LpoB</fullName>
        <shortName evidence="1">PBP activator LpoB</shortName>
    </recommendedName>
</protein>